<keyword evidence="21" id="KW-1185">Reference proteome</keyword>
<keyword evidence="11 18" id="KW-0443">Lipid metabolism</keyword>
<dbReference type="FunFam" id="2.60.40.790:FF:000013">
    <property type="entry name" value="Very-long-chain (3R)-3-hydroxyacyl-CoA dehydratase"/>
    <property type="match status" value="1"/>
</dbReference>
<evidence type="ECO:0000256" key="3">
    <source>
        <dbReference type="ARBA" id="ARBA00007811"/>
    </source>
</evidence>
<dbReference type="Pfam" id="PF04387">
    <property type="entry name" value="PTPLA"/>
    <property type="match status" value="1"/>
</dbReference>
<proteinExistence type="inferred from homology"/>
<dbReference type="Ensembl" id="ENSCINT00000025237.2">
    <property type="protein sequence ID" value="ENSCINP00000024991.2"/>
    <property type="gene ID" value="ENSCING00000013659.2"/>
</dbReference>
<dbReference type="InParanoid" id="F6UB54"/>
<dbReference type="Proteomes" id="UP000008144">
    <property type="component" value="Chromosome 4"/>
</dbReference>
<dbReference type="SUPFAM" id="SSF49764">
    <property type="entry name" value="HSP20-like chaperones"/>
    <property type="match status" value="1"/>
</dbReference>
<keyword evidence="14 18" id="KW-0456">Lyase</keyword>
<dbReference type="FunCoup" id="F6UB54">
    <property type="interactions" value="169"/>
</dbReference>
<keyword evidence="9 18" id="KW-1133">Transmembrane helix</keyword>
<sequence length="361" mass="41357">MDTFYPNVLWAQRKETISLKVEIGKADAPNIKLSETSLDFEAQGTGATGEKYYKFHLDFFLPIDPEGCVYKISPHSVEIQITKAGVGKWWPRLVPVDQKKPHFLKLNFDKWSTESDEEEQKAAVRANTVNNEVKDSSNHKKTAGNVYLLTYNGIQFMFFSLILFTCLTGRLRSGSEVCATTYDTIGWLVIFSVILSYVEAVHPLLGLVKSSWIQPFIQVSGRCFALLCLWLAEPTAKDGCSVSNLFIAWSLAEVIRYPTYTAQILGIEFKALSWLRYHAWIILYPFGGYSEFEVISAAANYLDEKNIYKLTLPNMFNFSFKLSSFMRLYTAVLVIGVLVLMRHMWKMRQRKFGKRMKYKPA</sequence>
<dbReference type="GO" id="GO:0030497">
    <property type="term" value="P:fatty acid elongation"/>
    <property type="evidence" value="ECO:0000318"/>
    <property type="project" value="GO_Central"/>
</dbReference>
<dbReference type="OMA" id="SYLVMSH"/>
<evidence type="ECO:0000256" key="5">
    <source>
        <dbReference type="ARBA" id="ARBA00022516"/>
    </source>
</evidence>
<dbReference type="PROSITE" id="PS51203">
    <property type="entry name" value="CS"/>
    <property type="match status" value="1"/>
</dbReference>
<reference evidence="20" key="4">
    <citation type="submission" date="2025-09" db="UniProtKB">
        <authorList>
            <consortium name="Ensembl"/>
        </authorList>
    </citation>
    <scope>IDENTIFICATION</scope>
</reference>
<comment type="function">
    <text evidence="18">Catalyzes the third of the four reactions of the long-chain fatty acids elongation cycle. This endoplasmic reticulum-bound enzymatic process, allows the addition of two carbons to the chain of long- and very long-chain fatty acids/VLCFAs per cycle. This enzyme catalyzes the dehydration of the 3-hydroxyacyl-CoA intermediate into trans-2,3-enoyl-CoA, within each cycle of fatty acid elongation. Thereby, it participates to the production of VLCFAs of different chain lengths that are involved in multiple biological processes as precursors of membrane lipids and lipid mediators.</text>
</comment>
<keyword evidence="6 18" id="KW-0812">Transmembrane</keyword>
<organism evidence="20 21">
    <name type="scientific">Ciona intestinalis</name>
    <name type="common">Transparent sea squirt</name>
    <name type="synonym">Ascidia intestinalis</name>
    <dbReference type="NCBI Taxonomy" id="7719"/>
    <lineage>
        <taxon>Eukaryota</taxon>
        <taxon>Metazoa</taxon>
        <taxon>Chordata</taxon>
        <taxon>Tunicata</taxon>
        <taxon>Ascidiacea</taxon>
        <taxon>Phlebobranchia</taxon>
        <taxon>Cionidae</taxon>
        <taxon>Ciona</taxon>
    </lineage>
</organism>
<feature type="transmembrane region" description="Helical" evidence="18">
    <location>
        <begin position="185"/>
        <end position="205"/>
    </location>
</feature>
<dbReference type="EMBL" id="EAAA01001860">
    <property type="status" value="NOT_ANNOTATED_CDS"/>
    <property type="molecule type" value="Genomic_DNA"/>
</dbReference>
<evidence type="ECO:0000256" key="15">
    <source>
        <dbReference type="ARBA" id="ARBA00023688"/>
    </source>
</evidence>
<keyword evidence="7 18" id="KW-0256">Endoplasmic reticulum</keyword>
<dbReference type="PANTHER" id="PTHR11035:SF35">
    <property type="entry name" value="VERY-LONG-CHAIN (3R)-3-HYDROXYACYL-COA DEHYDRATASE"/>
    <property type="match status" value="1"/>
</dbReference>
<evidence type="ECO:0000256" key="2">
    <source>
        <dbReference type="ARBA" id="ARBA00005194"/>
    </source>
</evidence>
<evidence type="ECO:0000256" key="16">
    <source>
        <dbReference type="ARBA" id="ARBA00023727"/>
    </source>
</evidence>
<dbReference type="InterPro" id="IPR007482">
    <property type="entry name" value="Tyr_Pase-like_PTPLA"/>
</dbReference>
<evidence type="ECO:0000256" key="6">
    <source>
        <dbReference type="ARBA" id="ARBA00022692"/>
    </source>
</evidence>
<evidence type="ECO:0000256" key="13">
    <source>
        <dbReference type="ARBA" id="ARBA00023160"/>
    </source>
</evidence>
<keyword evidence="10" id="KW-0175">Coiled coil</keyword>
<dbReference type="GeneTree" id="ENSGT00530000062962"/>
<evidence type="ECO:0000256" key="7">
    <source>
        <dbReference type="ARBA" id="ARBA00022824"/>
    </source>
</evidence>
<keyword evidence="5 18" id="KW-0444">Lipid biosynthesis</keyword>
<comment type="similarity">
    <text evidence="17">Belongs to the p23/wos2 family.</text>
</comment>
<dbReference type="UniPathway" id="UPA00094"/>
<evidence type="ECO:0000256" key="11">
    <source>
        <dbReference type="ARBA" id="ARBA00023098"/>
    </source>
</evidence>
<reference evidence="21" key="1">
    <citation type="journal article" date="2002" name="Science">
        <title>The draft genome of Ciona intestinalis: insights into chordate and vertebrate origins.</title>
        <authorList>
            <person name="Dehal P."/>
            <person name="Satou Y."/>
            <person name="Campbell R.K."/>
            <person name="Chapman J."/>
            <person name="Degnan B."/>
            <person name="De Tomaso A."/>
            <person name="Davidson B."/>
            <person name="Di Gregorio A."/>
            <person name="Gelpke M."/>
            <person name="Goodstein D.M."/>
            <person name="Harafuji N."/>
            <person name="Hastings K.E."/>
            <person name="Ho I."/>
            <person name="Hotta K."/>
            <person name="Huang W."/>
            <person name="Kawashima T."/>
            <person name="Lemaire P."/>
            <person name="Martinez D."/>
            <person name="Meinertzhagen I.A."/>
            <person name="Necula S."/>
            <person name="Nonaka M."/>
            <person name="Putnam N."/>
            <person name="Rash S."/>
            <person name="Saiga H."/>
            <person name="Satake M."/>
            <person name="Terry A."/>
            <person name="Yamada L."/>
            <person name="Wang H.G."/>
            <person name="Awazu S."/>
            <person name="Azumi K."/>
            <person name="Boore J."/>
            <person name="Branno M."/>
            <person name="Chin-Bow S."/>
            <person name="DeSantis R."/>
            <person name="Doyle S."/>
            <person name="Francino P."/>
            <person name="Keys D.N."/>
            <person name="Haga S."/>
            <person name="Hayashi H."/>
            <person name="Hino K."/>
            <person name="Imai K.S."/>
            <person name="Inaba K."/>
            <person name="Kano S."/>
            <person name="Kobayashi K."/>
            <person name="Kobayashi M."/>
            <person name="Lee B.I."/>
            <person name="Makabe K.W."/>
            <person name="Manohar C."/>
            <person name="Matassi G."/>
            <person name="Medina M."/>
            <person name="Mochizuki Y."/>
            <person name="Mount S."/>
            <person name="Morishita T."/>
            <person name="Miura S."/>
            <person name="Nakayama A."/>
            <person name="Nishizaka S."/>
            <person name="Nomoto H."/>
            <person name="Ohta F."/>
            <person name="Oishi K."/>
            <person name="Rigoutsos I."/>
            <person name="Sano M."/>
            <person name="Sasaki A."/>
            <person name="Sasakura Y."/>
            <person name="Shoguchi E."/>
            <person name="Shin-i T."/>
            <person name="Spagnuolo A."/>
            <person name="Stainier D."/>
            <person name="Suzuki M.M."/>
            <person name="Tassy O."/>
            <person name="Takatori N."/>
            <person name="Tokuoka M."/>
            <person name="Yagi K."/>
            <person name="Yoshizaki F."/>
            <person name="Wada S."/>
            <person name="Zhang C."/>
            <person name="Hyatt P.D."/>
            <person name="Larimer F."/>
            <person name="Detter C."/>
            <person name="Doggett N."/>
            <person name="Glavina T."/>
            <person name="Hawkins T."/>
            <person name="Richardson P."/>
            <person name="Lucas S."/>
            <person name="Kohara Y."/>
            <person name="Levine M."/>
            <person name="Satoh N."/>
            <person name="Rokhsar D.S."/>
        </authorList>
    </citation>
    <scope>NUCLEOTIDE SEQUENCE [LARGE SCALE GENOMIC DNA]</scope>
</reference>
<reference evidence="20" key="2">
    <citation type="journal article" date="2008" name="Genome Biol.">
        <title>Improved genome assembly and evidence-based global gene model set for the chordate Ciona intestinalis: new insight into intron and operon populations.</title>
        <authorList>
            <person name="Satou Y."/>
            <person name="Mineta K."/>
            <person name="Ogasawara M."/>
            <person name="Sasakura Y."/>
            <person name="Shoguchi E."/>
            <person name="Ueno K."/>
            <person name="Yamada L."/>
            <person name="Matsumoto J."/>
            <person name="Wasserscheid J."/>
            <person name="Dewar K."/>
            <person name="Wiley G.B."/>
            <person name="Macmil S.L."/>
            <person name="Roe B.A."/>
            <person name="Zeller R.W."/>
            <person name="Hastings K.E."/>
            <person name="Lemaire P."/>
            <person name="Lindquist E."/>
            <person name="Endo T."/>
            <person name="Hotta K."/>
            <person name="Inaba K."/>
        </authorList>
    </citation>
    <scope>NUCLEOTIDE SEQUENCE [LARGE SCALE GENOMIC DNA]</scope>
    <source>
        <strain evidence="20">wild type</strain>
    </source>
</reference>
<evidence type="ECO:0000256" key="4">
    <source>
        <dbReference type="ARBA" id="ARBA00013122"/>
    </source>
</evidence>
<dbReference type="STRING" id="7719.ENSCINP00000024991"/>
<dbReference type="InterPro" id="IPR008978">
    <property type="entry name" value="HSP20-like_chaperone"/>
</dbReference>
<keyword evidence="12 18" id="KW-0472">Membrane</keyword>
<dbReference type="GO" id="GO:0042761">
    <property type="term" value="P:very long-chain fatty acid biosynthetic process"/>
    <property type="evidence" value="ECO:0000318"/>
    <property type="project" value="GO_Central"/>
</dbReference>
<keyword evidence="8 18" id="KW-0276">Fatty acid metabolism</keyword>
<gene>
    <name evidence="20" type="primary">LOC100175762</name>
</gene>
<comment type="pathway">
    <text evidence="2 18">Lipid metabolism; fatty acid biosynthesis.</text>
</comment>
<comment type="subcellular location">
    <subcellularLocation>
        <location evidence="1 18">Endoplasmic reticulum membrane</location>
        <topology evidence="1 18">Multi-pass membrane protein</topology>
    </subcellularLocation>
</comment>
<feature type="transmembrane region" description="Helical" evidence="18">
    <location>
        <begin position="146"/>
        <end position="165"/>
    </location>
</feature>
<dbReference type="PANTHER" id="PTHR11035">
    <property type="entry name" value="VERY-LONG-CHAIN (3R)-3-HYDROXYACYL-COA DEHYDRATASE"/>
    <property type="match status" value="1"/>
</dbReference>
<evidence type="ECO:0000256" key="10">
    <source>
        <dbReference type="ARBA" id="ARBA00023054"/>
    </source>
</evidence>
<evidence type="ECO:0000313" key="21">
    <source>
        <dbReference type="Proteomes" id="UP000008144"/>
    </source>
</evidence>
<evidence type="ECO:0000256" key="14">
    <source>
        <dbReference type="ARBA" id="ARBA00023239"/>
    </source>
</evidence>
<evidence type="ECO:0000256" key="17">
    <source>
        <dbReference type="ARBA" id="ARBA00025733"/>
    </source>
</evidence>
<comment type="similarity">
    <text evidence="3 18">Belongs to the very long-chain fatty acids dehydratase HACD family.</text>
</comment>
<comment type="caution">
    <text evidence="18">Lacks conserved residue(s) required for the propagation of feature annotation.</text>
</comment>
<dbReference type="GO" id="GO:0018812">
    <property type="term" value="F:3-hydroxyacyl-CoA dehydratase activity"/>
    <property type="evidence" value="ECO:0000318"/>
    <property type="project" value="GO_Central"/>
</dbReference>
<evidence type="ECO:0000259" key="19">
    <source>
        <dbReference type="PROSITE" id="PS51203"/>
    </source>
</evidence>
<evidence type="ECO:0000256" key="8">
    <source>
        <dbReference type="ARBA" id="ARBA00022832"/>
    </source>
</evidence>
<accession>F6UB54</accession>
<protein>
    <recommendedName>
        <fullName evidence="4 18">Very-long-chain (3R)-3-hydroxyacyl-CoA dehydratase</fullName>
        <ecNumber evidence="4 18">4.2.1.134</ecNumber>
    </recommendedName>
</protein>
<keyword evidence="13 18" id="KW-0275">Fatty acid biosynthesis</keyword>
<evidence type="ECO:0000256" key="9">
    <source>
        <dbReference type="ARBA" id="ARBA00022989"/>
    </source>
</evidence>
<name>F6UB54_CIOIN</name>
<dbReference type="GO" id="GO:0005789">
    <property type="term" value="C:endoplasmic reticulum membrane"/>
    <property type="evidence" value="ECO:0000318"/>
    <property type="project" value="GO_Central"/>
</dbReference>
<dbReference type="InterPro" id="IPR007052">
    <property type="entry name" value="CS_dom"/>
</dbReference>
<reference evidence="20" key="3">
    <citation type="submission" date="2025-08" db="UniProtKB">
        <authorList>
            <consortium name="Ensembl"/>
        </authorList>
    </citation>
    <scope>IDENTIFICATION</scope>
</reference>
<feature type="transmembrane region" description="Helical" evidence="18">
    <location>
        <begin position="325"/>
        <end position="345"/>
    </location>
</feature>
<dbReference type="CDD" id="cd06465">
    <property type="entry name" value="p23_hB-ind1_like"/>
    <property type="match status" value="1"/>
</dbReference>
<dbReference type="GO" id="GO:0102158">
    <property type="term" value="F:very-long-chain (3R)-3-hydroxyacyl-CoA dehydratase activity"/>
    <property type="evidence" value="ECO:0007669"/>
    <property type="project" value="UniProtKB-EC"/>
</dbReference>
<comment type="catalytic activity">
    <reaction evidence="16">
        <text>a very-long-chain (3R)-3-hydroxyacyl-CoA = a very-long-chain (2E)-enoyl-CoA + H2O</text>
        <dbReference type="Rhea" id="RHEA:45812"/>
        <dbReference type="ChEBI" id="CHEBI:15377"/>
        <dbReference type="ChEBI" id="CHEBI:83728"/>
        <dbReference type="ChEBI" id="CHEBI:85440"/>
        <dbReference type="EC" id="4.2.1.134"/>
    </reaction>
    <physiologicalReaction direction="left-to-right" evidence="16">
        <dbReference type="Rhea" id="RHEA:45813"/>
    </physiologicalReaction>
</comment>
<evidence type="ECO:0000256" key="18">
    <source>
        <dbReference type="RuleBase" id="RU363109"/>
    </source>
</evidence>
<dbReference type="HOGENOM" id="CLU_046712_0_0_1"/>
<evidence type="ECO:0000256" key="1">
    <source>
        <dbReference type="ARBA" id="ARBA00004477"/>
    </source>
</evidence>
<dbReference type="Pfam" id="PF04969">
    <property type="entry name" value="CS"/>
    <property type="match status" value="1"/>
</dbReference>
<dbReference type="EC" id="4.2.1.134" evidence="4 18"/>
<evidence type="ECO:0000256" key="12">
    <source>
        <dbReference type="ARBA" id="ARBA00023136"/>
    </source>
</evidence>
<comment type="catalytic activity">
    <reaction evidence="15">
        <text>(3R)-hydroxyhexadecanoyl-CoA = (2E)-hexadecenoyl-CoA + H2O</text>
        <dbReference type="Rhea" id="RHEA:39159"/>
        <dbReference type="ChEBI" id="CHEBI:15377"/>
        <dbReference type="ChEBI" id="CHEBI:61526"/>
        <dbReference type="ChEBI" id="CHEBI:74278"/>
    </reaction>
    <physiologicalReaction direction="left-to-right" evidence="15">
        <dbReference type="Rhea" id="RHEA:39160"/>
    </physiologicalReaction>
</comment>
<dbReference type="GO" id="GO:0030148">
    <property type="term" value="P:sphingolipid biosynthetic process"/>
    <property type="evidence" value="ECO:0000318"/>
    <property type="project" value="GO_Central"/>
</dbReference>
<dbReference type="Gene3D" id="2.60.40.790">
    <property type="match status" value="1"/>
</dbReference>
<feature type="domain" description="CS" evidence="19">
    <location>
        <begin position="3"/>
        <end position="94"/>
    </location>
</feature>
<evidence type="ECO:0000313" key="20">
    <source>
        <dbReference type="Ensembl" id="ENSCINP00000024991.2"/>
    </source>
</evidence>
<dbReference type="AlphaFoldDB" id="F6UB54"/>